<reference evidence="1 2" key="1">
    <citation type="journal article" date="2014" name="Curr. Biol.">
        <title>The genome of the clonal raider ant Cerapachys biroi.</title>
        <authorList>
            <person name="Oxley P.R."/>
            <person name="Ji L."/>
            <person name="Fetter-Pruneda I."/>
            <person name="McKenzie S.K."/>
            <person name="Li C."/>
            <person name="Hu H."/>
            <person name="Zhang G."/>
            <person name="Kronauer D.J."/>
        </authorList>
    </citation>
    <scope>NUCLEOTIDE SEQUENCE [LARGE SCALE GENOMIC DNA]</scope>
</reference>
<dbReference type="EMBL" id="KK107201">
    <property type="protein sequence ID" value="EZA55486.1"/>
    <property type="molecule type" value="Genomic_DNA"/>
</dbReference>
<dbReference type="AlphaFoldDB" id="A0A026WIK2"/>
<protein>
    <submittedName>
        <fullName evidence="1">Uncharacterized protein</fullName>
    </submittedName>
</protein>
<name>A0A026WIK2_OOCBI</name>
<evidence type="ECO:0000313" key="1">
    <source>
        <dbReference type="EMBL" id="EZA55486.1"/>
    </source>
</evidence>
<dbReference type="Proteomes" id="UP000053097">
    <property type="component" value="Unassembled WGS sequence"/>
</dbReference>
<gene>
    <name evidence="1" type="ORF">X777_04280</name>
</gene>
<proteinExistence type="predicted"/>
<evidence type="ECO:0000313" key="2">
    <source>
        <dbReference type="Proteomes" id="UP000053097"/>
    </source>
</evidence>
<organism evidence="1 2">
    <name type="scientific">Ooceraea biroi</name>
    <name type="common">Clonal raider ant</name>
    <name type="synonym">Cerapachys biroi</name>
    <dbReference type="NCBI Taxonomy" id="2015173"/>
    <lineage>
        <taxon>Eukaryota</taxon>
        <taxon>Metazoa</taxon>
        <taxon>Ecdysozoa</taxon>
        <taxon>Arthropoda</taxon>
        <taxon>Hexapoda</taxon>
        <taxon>Insecta</taxon>
        <taxon>Pterygota</taxon>
        <taxon>Neoptera</taxon>
        <taxon>Endopterygota</taxon>
        <taxon>Hymenoptera</taxon>
        <taxon>Apocrita</taxon>
        <taxon>Aculeata</taxon>
        <taxon>Formicoidea</taxon>
        <taxon>Formicidae</taxon>
        <taxon>Dorylinae</taxon>
        <taxon>Ooceraea</taxon>
    </lineage>
</organism>
<sequence length="70" mass="8024">MTGTAVCTTTLCKFTSTYSRWFPLSARVHHVAYPNNDEGRNLNLRDCYFVPWRLSQSTDTCKKGYNTLAN</sequence>
<keyword evidence="2" id="KW-1185">Reference proteome</keyword>
<accession>A0A026WIK2</accession>